<keyword evidence="2" id="KW-0662">Pyridine nucleotide biosynthesis</keyword>
<evidence type="ECO:0000256" key="3">
    <source>
        <dbReference type="ARBA" id="ARBA00022723"/>
    </source>
</evidence>
<keyword evidence="11" id="KW-1185">Reference proteome</keyword>
<dbReference type="GO" id="GO:0008936">
    <property type="term" value="F:nicotinamidase activity"/>
    <property type="evidence" value="ECO:0007669"/>
    <property type="project" value="UniProtKB-EC"/>
</dbReference>
<dbReference type="NCBIfam" id="NF008623">
    <property type="entry name" value="PRK11609.1"/>
    <property type="match status" value="1"/>
</dbReference>
<accession>A0AAP2CL34</accession>
<comment type="caution">
    <text evidence="10">The sequence shown here is derived from an EMBL/GenBank/DDBJ whole genome shotgun (WGS) entry which is preliminary data.</text>
</comment>
<gene>
    <name evidence="10" type="primary">pncA</name>
    <name evidence="10" type="ORF">KI659_14550</name>
</gene>
<evidence type="ECO:0000256" key="1">
    <source>
        <dbReference type="ARBA" id="ARBA00006336"/>
    </source>
</evidence>
<dbReference type="EC" id="3.5.1.19" evidence="6"/>
<evidence type="ECO:0000259" key="9">
    <source>
        <dbReference type="Pfam" id="PF00857"/>
    </source>
</evidence>
<dbReference type="EMBL" id="JAHCMY010000009">
    <property type="protein sequence ID" value="MBS9525236.1"/>
    <property type="molecule type" value="Genomic_DNA"/>
</dbReference>
<dbReference type="InterPro" id="IPR036380">
    <property type="entry name" value="Isochorismatase-like_sf"/>
</dbReference>
<dbReference type="RefSeq" id="WP_213946088.1">
    <property type="nucleotide sequence ID" value="NZ_JAHCMY010000009.1"/>
</dbReference>
<evidence type="ECO:0000313" key="11">
    <source>
        <dbReference type="Proteomes" id="UP001319104"/>
    </source>
</evidence>
<evidence type="ECO:0000313" key="10">
    <source>
        <dbReference type="EMBL" id="MBS9525236.1"/>
    </source>
</evidence>
<feature type="domain" description="Isochorismatase-like" evidence="9">
    <location>
        <begin position="3"/>
        <end position="200"/>
    </location>
</feature>
<comment type="pathway">
    <text evidence="5">Cofactor biosynthesis; nicotinate biosynthesis; nicotinate from nicotinamide: step 1/1.</text>
</comment>
<dbReference type="CDD" id="cd01011">
    <property type="entry name" value="nicotinamidase"/>
    <property type="match status" value="1"/>
</dbReference>
<dbReference type="SUPFAM" id="SSF52499">
    <property type="entry name" value="Isochorismatase-like hydrolases"/>
    <property type="match status" value="1"/>
</dbReference>
<proteinExistence type="inferred from homology"/>
<dbReference type="Gene3D" id="3.40.50.850">
    <property type="entry name" value="Isochorismatase-like"/>
    <property type="match status" value="1"/>
</dbReference>
<dbReference type="PANTHER" id="PTHR11080:SF2">
    <property type="entry name" value="LD05707P"/>
    <property type="match status" value="1"/>
</dbReference>
<evidence type="ECO:0000256" key="5">
    <source>
        <dbReference type="ARBA" id="ARBA00037900"/>
    </source>
</evidence>
<evidence type="ECO:0000256" key="2">
    <source>
        <dbReference type="ARBA" id="ARBA00022642"/>
    </source>
</evidence>
<dbReference type="Proteomes" id="UP001319104">
    <property type="component" value="Unassembled WGS sequence"/>
</dbReference>
<dbReference type="GO" id="GO:0046872">
    <property type="term" value="F:metal ion binding"/>
    <property type="evidence" value="ECO:0007669"/>
    <property type="project" value="UniProtKB-KW"/>
</dbReference>
<dbReference type="Pfam" id="PF00857">
    <property type="entry name" value="Isochorismatase"/>
    <property type="match status" value="1"/>
</dbReference>
<keyword evidence="4 10" id="KW-0378">Hydrolase</keyword>
<sequence length="203" mass="22365">MKALIIVDVQYDFLPGGALAVKEGDKIIPVINSLQPKFDLVVATQDWHPADHGSFASNHPGKKVGDFIKLGGVDQILWPEHCVQESPGAEFHADLDNSYWAKVFRKGMDQNLDSYSGFYDNNRKQDTGLAAYLKGRGVDEVVVVGLAADYCVKFTVLDAIHEGFKTTLIKDATKAVNIQEGDFDKALYEMQQAGAQIILSDNF</sequence>
<name>A0AAP2CL34_9BACT</name>
<dbReference type="InterPro" id="IPR000868">
    <property type="entry name" value="Isochorismatase-like_dom"/>
</dbReference>
<evidence type="ECO:0000256" key="7">
    <source>
        <dbReference type="ARBA" id="ARBA00043224"/>
    </source>
</evidence>
<dbReference type="AlphaFoldDB" id="A0AAP2CL34"/>
<dbReference type="InterPro" id="IPR052347">
    <property type="entry name" value="Isochorismatase_Nicotinamidase"/>
</dbReference>
<protein>
    <recommendedName>
        <fullName evidence="8">Nicotinamidase</fullName>
        <ecNumber evidence="6">3.5.1.19</ecNumber>
    </recommendedName>
    <alternativeName>
        <fullName evidence="7">Nicotinamide deamidase</fullName>
    </alternativeName>
</protein>
<comment type="similarity">
    <text evidence="1">Belongs to the isochorismatase family.</text>
</comment>
<organism evidence="10 11">
    <name type="scientific">Litoribacter ruber</name>
    <dbReference type="NCBI Taxonomy" id="702568"/>
    <lineage>
        <taxon>Bacteria</taxon>
        <taxon>Pseudomonadati</taxon>
        <taxon>Bacteroidota</taxon>
        <taxon>Cytophagia</taxon>
        <taxon>Cytophagales</taxon>
        <taxon>Cyclobacteriaceae</taxon>
        <taxon>Litoribacter</taxon>
    </lineage>
</organism>
<evidence type="ECO:0000256" key="4">
    <source>
        <dbReference type="ARBA" id="ARBA00022801"/>
    </source>
</evidence>
<dbReference type="FunFam" id="3.40.50.850:FF:000006">
    <property type="entry name" value="Bifunctional pyrazinamidase/nicotinamidase"/>
    <property type="match status" value="1"/>
</dbReference>
<dbReference type="PANTHER" id="PTHR11080">
    <property type="entry name" value="PYRAZINAMIDASE/NICOTINAMIDASE"/>
    <property type="match status" value="1"/>
</dbReference>
<dbReference type="GO" id="GO:0019363">
    <property type="term" value="P:pyridine nucleotide biosynthetic process"/>
    <property type="evidence" value="ECO:0007669"/>
    <property type="project" value="UniProtKB-KW"/>
</dbReference>
<evidence type="ECO:0000256" key="6">
    <source>
        <dbReference type="ARBA" id="ARBA00039017"/>
    </source>
</evidence>
<evidence type="ECO:0000256" key="8">
    <source>
        <dbReference type="ARBA" id="ARBA00072277"/>
    </source>
</evidence>
<reference evidence="10 11" key="1">
    <citation type="submission" date="2021-05" db="EMBL/GenBank/DDBJ databases">
        <authorList>
            <person name="Zhang Z.D."/>
            <person name="Osman G."/>
        </authorList>
    </citation>
    <scope>NUCLEOTIDE SEQUENCE [LARGE SCALE GENOMIC DNA]</scope>
    <source>
        <strain evidence="10 11">KCTC 32217</strain>
    </source>
</reference>
<keyword evidence="3" id="KW-0479">Metal-binding</keyword>